<protein>
    <submittedName>
        <fullName evidence="1">Putative transposase</fullName>
    </submittedName>
</protein>
<name>A0A0U5CFP8_9MICO</name>
<dbReference type="KEGG" id="malk:MalAC0309_1453"/>
<accession>A0A0U5CFP8</accession>
<dbReference type="EMBL" id="AP017315">
    <property type="protein sequence ID" value="BAU32306.1"/>
    <property type="molecule type" value="Genomic_DNA"/>
</dbReference>
<dbReference type="Proteomes" id="UP000218965">
    <property type="component" value="Chromosome"/>
</dbReference>
<dbReference type="RefSeq" id="WP_231923871.1">
    <property type="nucleotide sequence ID" value="NZ_AP017315.1"/>
</dbReference>
<dbReference type="AlphaFoldDB" id="A0A0U5CFP8"/>
<dbReference type="InterPro" id="IPR009057">
    <property type="entry name" value="Homeodomain-like_sf"/>
</dbReference>
<organism evidence="1 2">
    <name type="scientific">Microcella alkaliphila</name>
    <dbReference type="NCBI Taxonomy" id="279828"/>
    <lineage>
        <taxon>Bacteria</taxon>
        <taxon>Bacillati</taxon>
        <taxon>Actinomycetota</taxon>
        <taxon>Actinomycetes</taxon>
        <taxon>Micrococcales</taxon>
        <taxon>Microbacteriaceae</taxon>
        <taxon>Microcella</taxon>
    </lineage>
</organism>
<dbReference type="Pfam" id="PF13565">
    <property type="entry name" value="HTH_32"/>
    <property type="match status" value="1"/>
</dbReference>
<sequence length="126" mass="14023">MSKQEVLILAVTVQGLSYREAARIHGVSKSLVHKLHQRWLTEGEAAFTPRSRAPRSRPSRTPDAVRDRILQLRVQLIADGLDAGADTIGALHAAEQVTVSRSTIWRILRAADVITAQPQKRPRSSW</sequence>
<dbReference type="SUPFAM" id="SSF46689">
    <property type="entry name" value="Homeodomain-like"/>
    <property type="match status" value="1"/>
</dbReference>
<reference evidence="1 2" key="2">
    <citation type="submission" date="2016-01" db="EMBL/GenBank/DDBJ databases">
        <title>Microcella alkaliphila JAM AC0309 whole genome shotgun sequence.</title>
        <authorList>
            <person name="Kurata A."/>
            <person name="Hirose Y."/>
            <person name="Kishimoto N."/>
            <person name="Kobayashi T."/>
        </authorList>
    </citation>
    <scope>NUCLEOTIDE SEQUENCE [LARGE SCALE GENOMIC DNA]</scope>
    <source>
        <strain evidence="1 2">JAM AC0309</strain>
    </source>
</reference>
<evidence type="ECO:0000313" key="1">
    <source>
        <dbReference type="EMBL" id="BAU32306.1"/>
    </source>
</evidence>
<proteinExistence type="predicted"/>
<reference evidence="2" key="1">
    <citation type="submission" date="2015-12" db="EMBL/GenBank/DDBJ databases">
        <authorList>
            <person name="Shamseldin A."/>
            <person name="Moawad H."/>
            <person name="Abd El-Rahim W.M."/>
            <person name="Sadowsky M.J."/>
        </authorList>
    </citation>
    <scope>NUCLEOTIDE SEQUENCE [LARGE SCALE GENOMIC DNA]</scope>
    <source>
        <strain evidence="2">JAM AC0309</strain>
    </source>
</reference>
<evidence type="ECO:0000313" key="2">
    <source>
        <dbReference type="Proteomes" id="UP000218965"/>
    </source>
</evidence>
<gene>
    <name evidence="1" type="ORF">MalAC0309_1453</name>
</gene>